<accession>A0A7Y9R130</accession>
<dbReference type="RefSeq" id="WP_179634034.1">
    <property type="nucleotide sequence ID" value="NZ_CAXYYM010000024.1"/>
</dbReference>
<comment type="caution">
    <text evidence="6">The sequence shown here is derived from an EMBL/GenBank/DDBJ whole genome shotgun (WGS) entry which is preliminary data.</text>
</comment>
<evidence type="ECO:0000256" key="1">
    <source>
        <dbReference type="ARBA" id="ARBA00004167"/>
    </source>
</evidence>
<evidence type="ECO:0000256" key="4">
    <source>
        <dbReference type="ARBA" id="ARBA00022989"/>
    </source>
</evidence>
<keyword evidence="3" id="KW-0812">Transmembrane</keyword>
<gene>
    <name evidence="6" type="ORF">BDD16_002231</name>
</gene>
<evidence type="ECO:0000256" key="2">
    <source>
        <dbReference type="ARBA" id="ARBA00008854"/>
    </source>
</evidence>
<sequence length="199" mass="21554">MDIATLVILAVLAFWMLGAYKRLKRLRAKTHHSYGPLASHLRQRHAVALALAQAARPLLSGDQQPVAAQLIDAARQAGRATDEAQARGMRGNALQVVGAAEESLGTLLDTLVGELQDLTSGLGPEPAITELLRQRDALQEQIHISRLVYNREAERYNHALHVFPTTLVALAWGFKAAPLLSGQATLRLAGQPSKPMPLL</sequence>
<dbReference type="InterPro" id="IPR023353">
    <property type="entry name" value="LemA-like_dom_sf"/>
</dbReference>
<organism evidence="6 7">
    <name type="scientific">Sphaerotilus montanus</name>
    <dbReference type="NCBI Taxonomy" id="522889"/>
    <lineage>
        <taxon>Bacteria</taxon>
        <taxon>Pseudomonadati</taxon>
        <taxon>Pseudomonadota</taxon>
        <taxon>Betaproteobacteria</taxon>
        <taxon>Burkholderiales</taxon>
        <taxon>Sphaerotilaceae</taxon>
        <taxon>Sphaerotilus</taxon>
    </lineage>
</organism>
<keyword evidence="7" id="KW-1185">Reference proteome</keyword>
<evidence type="ECO:0000256" key="5">
    <source>
        <dbReference type="ARBA" id="ARBA00023136"/>
    </source>
</evidence>
<evidence type="ECO:0000256" key="3">
    <source>
        <dbReference type="ARBA" id="ARBA00022692"/>
    </source>
</evidence>
<reference evidence="6 7" key="1">
    <citation type="submission" date="2020-07" db="EMBL/GenBank/DDBJ databases">
        <title>Genomic Encyclopedia of Archaeal and Bacterial Type Strains, Phase II (KMG-II): from individual species to whole genera.</title>
        <authorList>
            <person name="Goeker M."/>
        </authorList>
    </citation>
    <scope>NUCLEOTIDE SEQUENCE [LARGE SCALE GENOMIC DNA]</scope>
    <source>
        <strain evidence="6 7">DSM 21226</strain>
    </source>
</reference>
<keyword evidence="5" id="KW-0472">Membrane</keyword>
<dbReference type="Gene3D" id="1.20.1440.20">
    <property type="entry name" value="LemA-like domain"/>
    <property type="match status" value="1"/>
</dbReference>
<evidence type="ECO:0000313" key="7">
    <source>
        <dbReference type="Proteomes" id="UP000518288"/>
    </source>
</evidence>
<dbReference type="AlphaFoldDB" id="A0A7Y9R130"/>
<proteinExistence type="inferred from homology"/>
<dbReference type="GO" id="GO:0016020">
    <property type="term" value="C:membrane"/>
    <property type="evidence" value="ECO:0007669"/>
    <property type="project" value="UniProtKB-SubCell"/>
</dbReference>
<dbReference type="InterPro" id="IPR007156">
    <property type="entry name" value="MamQ_LemA"/>
</dbReference>
<protein>
    <submittedName>
        <fullName evidence="6">LemA protein</fullName>
    </submittedName>
</protein>
<keyword evidence="4" id="KW-1133">Transmembrane helix</keyword>
<dbReference type="EMBL" id="JACCFH010000001">
    <property type="protein sequence ID" value="NYG33245.1"/>
    <property type="molecule type" value="Genomic_DNA"/>
</dbReference>
<comment type="similarity">
    <text evidence="2">Belongs to the LemA family.</text>
</comment>
<evidence type="ECO:0000313" key="6">
    <source>
        <dbReference type="EMBL" id="NYG33245.1"/>
    </source>
</evidence>
<name>A0A7Y9R130_9BURK</name>
<comment type="subcellular location">
    <subcellularLocation>
        <location evidence="1">Membrane</location>
        <topology evidence="1">Single-pass membrane protein</topology>
    </subcellularLocation>
</comment>
<dbReference type="Pfam" id="PF04011">
    <property type="entry name" value="LemA"/>
    <property type="match status" value="1"/>
</dbReference>
<dbReference type="SUPFAM" id="SSF140478">
    <property type="entry name" value="LemA-like"/>
    <property type="match status" value="1"/>
</dbReference>
<dbReference type="Proteomes" id="UP000518288">
    <property type="component" value="Unassembled WGS sequence"/>
</dbReference>